<evidence type="ECO:0000256" key="2">
    <source>
        <dbReference type="ARBA" id="ARBA00023002"/>
    </source>
</evidence>
<keyword evidence="2" id="KW-0560">Oxidoreductase</keyword>
<dbReference type="GO" id="GO:0005783">
    <property type="term" value="C:endoplasmic reticulum"/>
    <property type="evidence" value="ECO:0007669"/>
    <property type="project" value="TreeGrafter"/>
</dbReference>
<dbReference type="PANTHER" id="PTHR43899">
    <property type="entry name" value="RH59310P"/>
    <property type="match status" value="1"/>
</dbReference>
<keyword evidence="3" id="KW-0472">Membrane</keyword>
<dbReference type="PANTHER" id="PTHR43899:SF13">
    <property type="entry name" value="RH59310P"/>
    <property type="match status" value="1"/>
</dbReference>
<dbReference type="InterPro" id="IPR051019">
    <property type="entry name" value="VLCFA-Steroid_DH"/>
</dbReference>
<dbReference type="Pfam" id="PF00106">
    <property type="entry name" value="adh_short"/>
    <property type="match status" value="1"/>
</dbReference>
<dbReference type="GO" id="GO:0016491">
    <property type="term" value="F:oxidoreductase activity"/>
    <property type="evidence" value="ECO:0007669"/>
    <property type="project" value="UniProtKB-KW"/>
</dbReference>
<feature type="transmembrane region" description="Helical" evidence="3">
    <location>
        <begin position="6"/>
        <end position="27"/>
    </location>
</feature>
<dbReference type="PRINTS" id="PR00081">
    <property type="entry name" value="GDHRDH"/>
</dbReference>
<keyword evidence="3" id="KW-0812">Transmembrane</keyword>
<reference evidence="4" key="2">
    <citation type="submission" date="2020-11" db="EMBL/GenBank/DDBJ databases">
        <authorList>
            <consortium name="DOE Joint Genome Institute"/>
            <person name="Kuo A."/>
            <person name="Miyauchi S."/>
            <person name="Kiss E."/>
            <person name="Drula E."/>
            <person name="Kohler A."/>
            <person name="Sanchez-Garcia M."/>
            <person name="Andreopoulos B."/>
            <person name="Barry K.W."/>
            <person name="Bonito G."/>
            <person name="Buee M."/>
            <person name="Carver A."/>
            <person name="Chen C."/>
            <person name="Cichocki N."/>
            <person name="Clum A."/>
            <person name="Culley D."/>
            <person name="Crous P.W."/>
            <person name="Fauchery L."/>
            <person name="Girlanda M."/>
            <person name="Hayes R."/>
            <person name="Keri Z."/>
            <person name="Labutti K."/>
            <person name="Lipzen A."/>
            <person name="Lombard V."/>
            <person name="Magnuson J."/>
            <person name="Maillard F."/>
            <person name="Morin E."/>
            <person name="Murat C."/>
            <person name="Nolan M."/>
            <person name="Ohm R."/>
            <person name="Pangilinan J."/>
            <person name="Pereira M."/>
            <person name="Perotto S."/>
            <person name="Peter M."/>
            <person name="Riley R."/>
            <person name="Sitrit Y."/>
            <person name="Stielow B."/>
            <person name="Szollosi G."/>
            <person name="Zifcakova L."/>
            <person name="Stursova M."/>
            <person name="Spatafora J.W."/>
            <person name="Tedersoo L."/>
            <person name="Vaario L.-M."/>
            <person name="Yamada A."/>
            <person name="Yan M."/>
            <person name="Wang P."/>
            <person name="Xu J."/>
            <person name="Bruns T."/>
            <person name="Baldrian P."/>
            <person name="Vilgalys R."/>
            <person name="Henrissat B."/>
            <person name="Grigoriev I.V."/>
            <person name="Hibbett D."/>
            <person name="Nagy L.G."/>
            <person name="Martin F.M."/>
        </authorList>
    </citation>
    <scope>NUCLEOTIDE SEQUENCE</scope>
    <source>
        <strain evidence="4">UH-Tt-Lm1</strain>
    </source>
</reference>
<dbReference type="OrthoDB" id="47007at2759"/>
<dbReference type="AlphaFoldDB" id="A0A9P6LDY9"/>
<keyword evidence="5" id="KW-1185">Reference proteome</keyword>
<protein>
    <submittedName>
        <fullName evidence="4">Uncharacterized protein</fullName>
    </submittedName>
</protein>
<keyword evidence="3" id="KW-1133">Transmembrane helix</keyword>
<dbReference type="EMBL" id="WIUZ02000001">
    <property type="protein sequence ID" value="KAF9793263.1"/>
    <property type="molecule type" value="Genomic_DNA"/>
</dbReference>
<dbReference type="Proteomes" id="UP000736335">
    <property type="component" value="Unassembled WGS sequence"/>
</dbReference>
<dbReference type="InterPro" id="IPR036291">
    <property type="entry name" value="NAD(P)-bd_dom_sf"/>
</dbReference>
<name>A0A9P6LDY9_9AGAM</name>
<dbReference type="SUPFAM" id="SSF51735">
    <property type="entry name" value="NAD(P)-binding Rossmann-fold domains"/>
    <property type="match status" value="1"/>
</dbReference>
<comment type="caution">
    <text evidence="4">The sequence shown here is derived from an EMBL/GenBank/DDBJ whole genome shotgun (WGS) entry which is preliminary data.</text>
</comment>
<accession>A0A9P6LDY9</accession>
<sequence>MGLFTLIGTAIFLYYILKLADFVRFYFFRPSDEYKKYQQGPQPYALITGATDGIGKSLAKNLYQKGFNVIIHGRNEKKLMATVEEIKALREDGTVESFLVDATSSSIDFAGIAKRFNDLNITLFINNVGGTYLEAKRFEEWSEGDHLAVIRGNALFPTFLTRAFLPSLRKTSLSHPVLVVFNGSFSAELAIPRIPLYTASKAFIQRLPSSLRADERFIAGESNIEFMYVHTGTVQSNNIIASTTFARPTSDEYATHIVKALGGGRVEVVPYVGHQIGLMFIRALPELLLQRFLKEEAKGLFIIGTKKSKKE</sequence>
<evidence type="ECO:0000256" key="1">
    <source>
        <dbReference type="ARBA" id="ARBA00006484"/>
    </source>
</evidence>
<dbReference type="InterPro" id="IPR002347">
    <property type="entry name" value="SDR_fam"/>
</dbReference>
<reference evidence="4" key="1">
    <citation type="journal article" date="2020" name="Nat. Commun.">
        <title>Large-scale genome sequencing of mycorrhizal fungi provides insights into the early evolution of symbiotic traits.</title>
        <authorList>
            <person name="Miyauchi S."/>
            <person name="Kiss E."/>
            <person name="Kuo A."/>
            <person name="Drula E."/>
            <person name="Kohler A."/>
            <person name="Sanchez-Garcia M."/>
            <person name="Morin E."/>
            <person name="Andreopoulos B."/>
            <person name="Barry K.W."/>
            <person name="Bonito G."/>
            <person name="Buee M."/>
            <person name="Carver A."/>
            <person name="Chen C."/>
            <person name="Cichocki N."/>
            <person name="Clum A."/>
            <person name="Culley D."/>
            <person name="Crous P.W."/>
            <person name="Fauchery L."/>
            <person name="Girlanda M."/>
            <person name="Hayes R.D."/>
            <person name="Keri Z."/>
            <person name="LaButti K."/>
            <person name="Lipzen A."/>
            <person name="Lombard V."/>
            <person name="Magnuson J."/>
            <person name="Maillard F."/>
            <person name="Murat C."/>
            <person name="Nolan M."/>
            <person name="Ohm R.A."/>
            <person name="Pangilinan J."/>
            <person name="Pereira M.F."/>
            <person name="Perotto S."/>
            <person name="Peter M."/>
            <person name="Pfister S."/>
            <person name="Riley R."/>
            <person name="Sitrit Y."/>
            <person name="Stielow J.B."/>
            <person name="Szollosi G."/>
            <person name="Zifcakova L."/>
            <person name="Stursova M."/>
            <person name="Spatafora J.W."/>
            <person name="Tedersoo L."/>
            <person name="Vaario L.M."/>
            <person name="Yamada A."/>
            <person name="Yan M."/>
            <person name="Wang P."/>
            <person name="Xu J."/>
            <person name="Bruns T."/>
            <person name="Baldrian P."/>
            <person name="Vilgalys R."/>
            <person name="Dunand C."/>
            <person name="Henrissat B."/>
            <person name="Grigoriev I.V."/>
            <person name="Hibbett D."/>
            <person name="Nagy L.G."/>
            <person name="Martin F.M."/>
        </authorList>
    </citation>
    <scope>NUCLEOTIDE SEQUENCE</scope>
    <source>
        <strain evidence="4">UH-Tt-Lm1</strain>
    </source>
</reference>
<evidence type="ECO:0000256" key="3">
    <source>
        <dbReference type="SAM" id="Phobius"/>
    </source>
</evidence>
<gene>
    <name evidence="4" type="ORF">BJ322DRAFT_115050</name>
</gene>
<comment type="similarity">
    <text evidence="1">Belongs to the short-chain dehydrogenases/reductases (SDR) family.</text>
</comment>
<organism evidence="4 5">
    <name type="scientific">Thelephora terrestris</name>
    <dbReference type="NCBI Taxonomy" id="56493"/>
    <lineage>
        <taxon>Eukaryota</taxon>
        <taxon>Fungi</taxon>
        <taxon>Dikarya</taxon>
        <taxon>Basidiomycota</taxon>
        <taxon>Agaricomycotina</taxon>
        <taxon>Agaricomycetes</taxon>
        <taxon>Thelephorales</taxon>
        <taxon>Thelephoraceae</taxon>
        <taxon>Thelephora</taxon>
    </lineage>
</organism>
<dbReference type="Gene3D" id="3.40.50.720">
    <property type="entry name" value="NAD(P)-binding Rossmann-like Domain"/>
    <property type="match status" value="1"/>
</dbReference>
<proteinExistence type="inferred from homology"/>
<evidence type="ECO:0000313" key="5">
    <source>
        <dbReference type="Proteomes" id="UP000736335"/>
    </source>
</evidence>
<evidence type="ECO:0000313" key="4">
    <source>
        <dbReference type="EMBL" id="KAF9793263.1"/>
    </source>
</evidence>